<evidence type="ECO:0000313" key="2">
    <source>
        <dbReference type="EMBL" id="SDS97755.1"/>
    </source>
</evidence>
<evidence type="ECO:0000259" key="1">
    <source>
        <dbReference type="Pfam" id="PF14534"/>
    </source>
</evidence>
<dbReference type="InterPro" id="IPR032710">
    <property type="entry name" value="NTF2-like_dom_sf"/>
</dbReference>
<accession>A0A1H1WKY3</accession>
<protein>
    <recommendedName>
        <fullName evidence="1">DUF4440 domain-containing protein</fullName>
    </recommendedName>
</protein>
<sequence>MAANSESARLRELETQRLAAVVAGNAEMLDELHASSFVLCTPSGDVWSRQHYLDGLVDGTINYLRFAPVTPIEVIPDLHLAVLRYRSEIEISVGGGTPGHLACWHLDVYQREGKAWRCRWSQATDTITD</sequence>
<dbReference type="Pfam" id="PF14534">
    <property type="entry name" value="DUF4440"/>
    <property type="match status" value="1"/>
</dbReference>
<dbReference type="EMBL" id="LT629749">
    <property type="protein sequence ID" value="SDS97755.1"/>
    <property type="molecule type" value="Genomic_DNA"/>
</dbReference>
<dbReference type="RefSeq" id="WP_091413541.1">
    <property type="nucleotide sequence ID" value="NZ_LT629749.1"/>
</dbReference>
<dbReference type="Gene3D" id="3.10.450.50">
    <property type="match status" value="1"/>
</dbReference>
<keyword evidence="3" id="KW-1185">Reference proteome</keyword>
<name>A0A1H1WKY3_9ACTN</name>
<dbReference type="SUPFAM" id="SSF54427">
    <property type="entry name" value="NTF2-like"/>
    <property type="match status" value="1"/>
</dbReference>
<dbReference type="OrthoDB" id="8229197at2"/>
<dbReference type="Proteomes" id="UP000199092">
    <property type="component" value="Chromosome I"/>
</dbReference>
<dbReference type="InterPro" id="IPR027843">
    <property type="entry name" value="DUF4440"/>
</dbReference>
<reference evidence="2 3" key="1">
    <citation type="submission" date="2016-10" db="EMBL/GenBank/DDBJ databases">
        <authorList>
            <person name="de Groot N.N."/>
        </authorList>
    </citation>
    <scope>NUCLEOTIDE SEQUENCE [LARGE SCALE GENOMIC DNA]</scope>
    <source>
        <strain evidence="2 3">DSM 21741</strain>
    </source>
</reference>
<gene>
    <name evidence="2" type="ORF">SAMN04488543_2763</name>
</gene>
<organism evidence="2 3">
    <name type="scientific">Friedmanniella luteola</name>
    <dbReference type="NCBI Taxonomy" id="546871"/>
    <lineage>
        <taxon>Bacteria</taxon>
        <taxon>Bacillati</taxon>
        <taxon>Actinomycetota</taxon>
        <taxon>Actinomycetes</taxon>
        <taxon>Propionibacteriales</taxon>
        <taxon>Nocardioidaceae</taxon>
        <taxon>Friedmanniella</taxon>
    </lineage>
</organism>
<dbReference type="AlphaFoldDB" id="A0A1H1WKY3"/>
<proteinExistence type="predicted"/>
<evidence type="ECO:0000313" key="3">
    <source>
        <dbReference type="Proteomes" id="UP000199092"/>
    </source>
</evidence>
<feature type="domain" description="DUF4440" evidence="1">
    <location>
        <begin position="10"/>
        <end position="118"/>
    </location>
</feature>